<accession>A0ABY8H2T4</accession>
<dbReference type="NCBIfam" id="TIGR00739">
    <property type="entry name" value="yajC"/>
    <property type="match status" value="1"/>
</dbReference>
<evidence type="ECO:0000256" key="11">
    <source>
        <dbReference type="SAM" id="Phobius"/>
    </source>
</evidence>
<feature type="transmembrane region" description="Helical" evidence="11">
    <location>
        <begin position="25"/>
        <end position="42"/>
    </location>
</feature>
<evidence type="ECO:0000313" key="13">
    <source>
        <dbReference type="Proteomes" id="UP001219037"/>
    </source>
</evidence>
<keyword evidence="6" id="KW-0653">Protein transport</keyword>
<evidence type="ECO:0000256" key="4">
    <source>
        <dbReference type="ARBA" id="ARBA00022475"/>
    </source>
</evidence>
<comment type="similarity">
    <text evidence="2">Belongs to the YajC family.</text>
</comment>
<organism evidence="12 13">
    <name type="scientific">Citricoccus muralis</name>
    <dbReference type="NCBI Taxonomy" id="169134"/>
    <lineage>
        <taxon>Bacteria</taxon>
        <taxon>Bacillati</taxon>
        <taxon>Actinomycetota</taxon>
        <taxon>Actinomycetes</taxon>
        <taxon>Micrococcales</taxon>
        <taxon>Micrococcaceae</taxon>
        <taxon>Citricoccus</taxon>
    </lineage>
</organism>
<dbReference type="Pfam" id="PF02699">
    <property type="entry name" value="YajC"/>
    <property type="match status" value="1"/>
</dbReference>
<feature type="region of interest" description="Disordered" evidence="10">
    <location>
        <begin position="109"/>
        <end position="158"/>
    </location>
</feature>
<evidence type="ECO:0000256" key="1">
    <source>
        <dbReference type="ARBA" id="ARBA00004162"/>
    </source>
</evidence>
<reference evidence="12 13" key="1">
    <citation type="submission" date="2023-04" db="EMBL/GenBank/DDBJ databases">
        <title>Funneling lignin-derived compounds into biodiesel using alkali-halophilic Citricoccus sp. P2.</title>
        <authorList>
            <person name="Luo C.-B."/>
        </authorList>
    </citation>
    <scope>NUCLEOTIDE SEQUENCE [LARGE SCALE GENOMIC DNA]</scope>
    <source>
        <strain evidence="12 13">P2</strain>
    </source>
</reference>
<evidence type="ECO:0000256" key="2">
    <source>
        <dbReference type="ARBA" id="ARBA00006742"/>
    </source>
</evidence>
<keyword evidence="13" id="KW-1185">Reference proteome</keyword>
<dbReference type="Proteomes" id="UP001219037">
    <property type="component" value="Chromosome"/>
</dbReference>
<dbReference type="PANTHER" id="PTHR33909">
    <property type="entry name" value="SEC TRANSLOCON ACCESSORY COMPLEX SUBUNIT YAJC"/>
    <property type="match status" value="1"/>
</dbReference>
<dbReference type="EMBL" id="CP121252">
    <property type="protein sequence ID" value="WFP15441.1"/>
    <property type="molecule type" value="Genomic_DNA"/>
</dbReference>
<keyword evidence="3" id="KW-0813">Transport</keyword>
<keyword evidence="7 11" id="KW-1133">Transmembrane helix</keyword>
<comment type="subcellular location">
    <subcellularLocation>
        <location evidence="1">Cell membrane</location>
        <topology evidence="1">Single-pass membrane protein</topology>
    </subcellularLocation>
</comment>
<dbReference type="SMART" id="SM01323">
    <property type="entry name" value="YajC"/>
    <property type="match status" value="1"/>
</dbReference>
<evidence type="ECO:0000256" key="6">
    <source>
        <dbReference type="ARBA" id="ARBA00022927"/>
    </source>
</evidence>
<dbReference type="PANTHER" id="PTHR33909:SF1">
    <property type="entry name" value="SEC TRANSLOCON ACCESSORY COMPLEX SUBUNIT YAJC"/>
    <property type="match status" value="1"/>
</dbReference>
<evidence type="ECO:0000256" key="8">
    <source>
        <dbReference type="ARBA" id="ARBA00023010"/>
    </source>
</evidence>
<gene>
    <name evidence="12" type="primary">yajC</name>
    <name evidence="12" type="ORF">P8192_08405</name>
</gene>
<evidence type="ECO:0000256" key="9">
    <source>
        <dbReference type="ARBA" id="ARBA00023136"/>
    </source>
</evidence>
<sequence length="158" mass="16959">MTLSPFTVDAGLLSQDGEPTGGFDPFFIIMLAVFGLLIFFMFRRSKKAQQEQQKRRSSLAPGQEVMTGAGIFGTVVAVNQDENKVVLELSPGNNVTVHIQAIGQVIEPTEPAASAEAENVDGKYDLNGEEYGGPATTDSKDTKPSLNPEDPRGDADQK</sequence>
<dbReference type="RefSeq" id="WP_278156151.1">
    <property type="nucleotide sequence ID" value="NZ_CP121252.1"/>
</dbReference>
<keyword evidence="4" id="KW-1003">Cell membrane</keyword>
<protein>
    <submittedName>
        <fullName evidence="12">Preprotein translocase subunit YajC</fullName>
    </submittedName>
</protein>
<proteinExistence type="inferred from homology"/>
<keyword evidence="5 11" id="KW-0812">Transmembrane</keyword>
<evidence type="ECO:0000256" key="5">
    <source>
        <dbReference type="ARBA" id="ARBA00022692"/>
    </source>
</evidence>
<evidence type="ECO:0000313" key="12">
    <source>
        <dbReference type="EMBL" id="WFP15441.1"/>
    </source>
</evidence>
<evidence type="ECO:0000256" key="3">
    <source>
        <dbReference type="ARBA" id="ARBA00022448"/>
    </source>
</evidence>
<keyword evidence="8" id="KW-0811">Translocation</keyword>
<evidence type="ECO:0000256" key="10">
    <source>
        <dbReference type="SAM" id="MobiDB-lite"/>
    </source>
</evidence>
<feature type="compositionally biased region" description="Basic and acidic residues" evidence="10">
    <location>
        <begin position="138"/>
        <end position="158"/>
    </location>
</feature>
<dbReference type="InterPro" id="IPR003849">
    <property type="entry name" value="Preprotein_translocase_YajC"/>
</dbReference>
<keyword evidence="9 11" id="KW-0472">Membrane</keyword>
<evidence type="ECO:0000256" key="7">
    <source>
        <dbReference type="ARBA" id="ARBA00022989"/>
    </source>
</evidence>
<name>A0ABY8H2T4_9MICC</name>